<gene>
    <name evidence="2" type="ORF">B0T10DRAFT_204817</name>
</gene>
<dbReference type="Proteomes" id="UP000777438">
    <property type="component" value="Unassembled WGS sequence"/>
</dbReference>
<name>A0A9P9AIK7_9HYPO</name>
<dbReference type="AlphaFoldDB" id="A0A9P9AIK7"/>
<sequence length="724" mass="82776">MASLTTPNSRKDSEQIYRPVPCKLPRYASSTLCRLCLDFEQTCARPTVFEVYATKPKLFAHHGSLSALKESGMRECQLCALFYHGYIHTRYSRRKKEHGHETLAGIELRLTSEFGTDTPGDFQVIIYDDPERDILHSLYRCFFGTRNAGKWEVAQFAIAVGDDQPRFRNISGLAWGRSCSKNVDFDLAKRWIEKCRSQHKACENGHIREYENPTRLLHIKENASRLSLVATNPSQRCEYVALSHRWGTTKPASTMRGNLQSRMAGFAIEALPATFRDAVITAYRLGHEFIWIDSLCIVQDDQHEWQSECPRMSSIYQSAVLTIAAPAAEDSTAGFLHSRETLTDSKYSPCPIQYRTEGGKPQGTLTIWYPGCHPEPAPPERHPKRNPRDVLAEQPSSVLDNRGWVMQERILSRRTLYFGSFQMYFECHGALYYESLHEDNLNWQHRQVQEKDLGVTRRQFRERMLVIKASTTRFSSWWHSFLEAYSACDLSVSTDRLPAISGIVRASQPTSSDKYLAGIWERHLPEALLWTTTPNAAHLRCSSTRGREYVAPSWSWASSTRAVQFLVPRTNQSRTNWRLRILSCHTTLAGSDPYGLVKAGCLRVRGRVREAAIVQFSAYFNIRPFKTKSYRRETFLPDGLTDYDSTLSQEQGLLGKHYPGAYVLEVGMDQWSQDSRIWTGYAIVLKPVSGMKDSFRRVGLVKITGIDYMDAWFGEEDARDIDIV</sequence>
<dbReference type="Pfam" id="PF06985">
    <property type="entry name" value="HET"/>
    <property type="match status" value="1"/>
</dbReference>
<evidence type="ECO:0000313" key="2">
    <source>
        <dbReference type="EMBL" id="KAH6874528.1"/>
    </source>
</evidence>
<reference evidence="2 3" key="1">
    <citation type="journal article" date="2021" name="Nat. Commun.">
        <title>Genetic determinants of endophytism in the Arabidopsis root mycobiome.</title>
        <authorList>
            <person name="Mesny F."/>
            <person name="Miyauchi S."/>
            <person name="Thiergart T."/>
            <person name="Pickel B."/>
            <person name="Atanasova L."/>
            <person name="Karlsson M."/>
            <person name="Huettel B."/>
            <person name="Barry K.W."/>
            <person name="Haridas S."/>
            <person name="Chen C."/>
            <person name="Bauer D."/>
            <person name="Andreopoulos W."/>
            <person name="Pangilinan J."/>
            <person name="LaButti K."/>
            <person name="Riley R."/>
            <person name="Lipzen A."/>
            <person name="Clum A."/>
            <person name="Drula E."/>
            <person name="Henrissat B."/>
            <person name="Kohler A."/>
            <person name="Grigoriev I.V."/>
            <person name="Martin F.M."/>
            <person name="Hacquard S."/>
        </authorList>
    </citation>
    <scope>NUCLEOTIDE SEQUENCE [LARGE SCALE GENOMIC DNA]</scope>
    <source>
        <strain evidence="2 3">MPI-CAGE-CH-0241</strain>
    </source>
</reference>
<organism evidence="2 3">
    <name type="scientific">Thelonectria olida</name>
    <dbReference type="NCBI Taxonomy" id="1576542"/>
    <lineage>
        <taxon>Eukaryota</taxon>
        <taxon>Fungi</taxon>
        <taxon>Dikarya</taxon>
        <taxon>Ascomycota</taxon>
        <taxon>Pezizomycotina</taxon>
        <taxon>Sordariomycetes</taxon>
        <taxon>Hypocreomycetidae</taxon>
        <taxon>Hypocreales</taxon>
        <taxon>Nectriaceae</taxon>
        <taxon>Thelonectria</taxon>
    </lineage>
</organism>
<proteinExistence type="predicted"/>
<protein>
    <submittedName>
        <fullName evidence="2">Heterokaryon incompatibility protein-domain-containing protein</fullName>
    </submittedName>
</protein>
<comment type="caution">
    <text evidence="2">The sequence shown here is derived from an EMBL/GenBank/DDBJ whole genome shotgun (WGS) entry which is preliminary data.</text>
</comment>
<dbReference type="OrthoDB" id="5362512at2759"/>
<dbReference type="PANTHER" id="PTHR33112">
    <property type="entry name" value="DOMAIN PROTEIN, PUTATIVE-RELATED"/>
    <property type="match status" value="1"/>
</dbReference>
<feature type="domain" description="Heterokaryon incompatibility" evidence="1">
    <location>
        <begin position="239"/>
        <end position="408"/>
    </location>
</feature>
<evidence type="ECO:0000313" key="3">
    <source>
        <dbReference type="Proteomes" id="UP000777438"/>
    </source>
</evidence>
<accession>A0A9P9AIK7</accession>
<dbReference type="EMBL" id="JAGPYM010000038">
    <property type="protein sequence ID" value="KAH6874528.1"/>
    <property type="molecule type" value="Genomic_DNA"/>
</dbReference>
<keyword evidence="3" id="KW-1185">Reference proteome</keyword>
<dbReference type="PANTHER" id="PTHR33112:SF16">
    <property type="entry name" value="HETEROKARYON INCOMPATIBILITY DOMAIN-CONTAINING PROTEIN"/>
    <property type="match status" value="1"/>
</dbReference>
<dbReference type="InterPro" id="IPR010730">
    <property type="entry name" value="HET"/>
</dbReference>
<evidence type="ECO:0000259" key="1">
    <source>
        <dbReference type="Pfam" id="PF06985"/>
    </source>
</evidence>